<dbReference type="STRING" id="35570.A0A1I8NPK3"/>
<name>A0A1I8NPK3_STOCA</name>
<feature type="compositionally biased region" description="Polar residues" evidence="7">
    <location>
        <begin position="670"/>
        <end position="681"/>
    </location>
</feature>
<dbReference type="EnsemblMetazoa" id="SCAU000917-RA">
    <property type="protein sequence ID" value="SCAU000917-PA"/>
    <property type="gene ID" value="SCAU000917"/>
</dbReference>
<evidence type="ECO:0000313" key="11">
    <source>
        <dbReference type="Proteomes" id="UP000095300"/>
    </source>
</evidence>
<evidence type="ECO:0000259" key="9">
    <source>
        <dbReference type="Pfam" id="PF09779"/>
    </source>
</evidence>
<evidence type="ECO:0000256" key="6">
    <source>
        <dbReference type="ARBA" id="ARBA00023242"/>
    </source>
</evidence>
<keyword evidence="4 8" id="KW-1133">Transmembrane helix</keyword>
<proteinExistence type="inferred from homology"/>
<evidence type="ECO:0000256" key="7">
    <source>
        <dbReference type="SAM" id="MobiDB-lite"/>
    </source>
</evidence>
<dbReference type="PANTHER" id="PTHR28646:SF1">
    <property type="entry name" value="TRANSMEMBRANE PROTEIN 201"/>
    <property type="match status" value="1"/>
</dbReference>
<feature type="domain" description="Ima1 N-terminal" evidence="9">
    <location>
        <begin position="42"/>
        <end position="164"/>
    </location>
</feature>
<sequence length="806" mass="90609">MYNNVLLSLAMSLLPVLAIGFVVFLVIYKIYIKIRSRFNITVNCWFCNHNTKVPYLEANSWVCPSCEQYNGFDKNGDYNREIYEQLDCSGISEKRFNISQPPYMFPPKASTNGFCEMCNESQRLKVEKLAQFEPKNESHFDEELKVYQAQLEEQYRLCSTCDRHLNRVLREKKKMVLGSKFLDFIIKGAETLKQPHLNQIEHAIQQTRKQRIRTCITLLTAVNICCLFSSLPGTLKREHLTNLLGDRMGEPIFLLASHIIALFKVLGSYFEVIRQHEFVMKMTLFSRTIFMMLMYSLGLKVHHLSFTSLFVSAYPFVLLALAFLHNVVDGFHLSRHTSLVVIWSLFAGGFIDAKFFMVQPEVLMLLASLVTFTMTFTARPDPSPKLHDNTANSFHKIYSEDYLSDDETMSLLSQQLNGSCVSMRSVKSNKSFRVPSPPPLKQQQFGINTSPRLTKSPLTSSTFSLNQMPRKQISPNTSFRSYAGEDNQTLRPVFATPMPMPQSRQGLFASDLQLNSRPHRTASVFGSNTSMHNGNVFNNSFVEPREQSRFANQTQEREASFFTAANNSSTFATGQTFVQPATHITSGIFSPFSASTSAVYQQNSAHATPRPARLLSPTRFSTNNNSSQASWLSGGYFNQRQSMAEIPRTTGLLLQTAADPLTPMDEGLSRASSHSSGFESQNGGGRPLSRENSLCPDTPNDYGSQRSTTMANILSFQPIDSPSLGGFSPRPSVLSNPSLHTTSSQMNGGCLWQQSAFSRRPINSTSSVFSSRNTVDSFNLGKINEELPTLKRGDLFQQWKQGQTIS</sequence>
<feature type="transmembrane region" description="Helical" evidence="8">
    <location>
        <begin position="212"/>
        <end position="231"/>
    </location>
</feature>
<feature type="transmembrane region" description="Helical" evidence="8">
    <location>
        <begin position="251"/>
        <end position="270"/>
    </location>
</feature>
<dbReference type="PANTHER" id="PTHR28646">
    <property type="entry name" value="TRANSMEMBRANE PROTEIN 201"/>
    <property type="match status" value="1"/>
</dbReference>
<feature type="region of interest" description="Disordered" evidence="7">
    <location>
        <begin position="431"/>
        <end position="453"/>
    </location>
</feature>
<evidence type="ECO:0000256" key="2">
    <source>
        <dbReference type="ARBA" id="ARBA00007600"/>
    </source>
</evidence>
<gene>
    <name evidence="10" type="primary">106095102</name>
</gene>
<organism evidence="10 11">
    <name type="scientific">Stomoxys calcitrans</name>
    <name type="common">Stable fly</name>
    <name type="synonym">Conops calcitrans</name>
    <dbReference type="NCBI Taxonomy" id="35570"/>
    <lineage>
        <taxon>Eukaryota</taxon>
        <taxon>Metazoa</taxon>
        <taxon>Ecdysozoa</taxon>
        <taxon>Arthropoda</taxon>
        <taxon>Hexapoda</taxon>
        <taxon>Insecta</taxon>
        <taxon>Pterygota</taxon>
        <taxon>Neoptera</taxon>
        <taxon>Endopterygota</taxon>
        <taxon>Diptera</taxon>
        <taxon>Brachycera</taxon>
        <taxon>Muscomorpha</taxon>
        <taxon>Muscoidea</taxon>
        <taxon>Muscidae</taxon>
        <taxon>Stomoxys</taxon>
    </lineage>
</organism>
<feature type="region of interest" description="Disordered" evidence="7">
    <location>
        <begin position="662"/>
        <end position="706"/>
    </location>
</feature>
<dbReference type="InterPro" id="IPR040041">
    <property type="entry name" value="TMEM201"/>
</dbReference>
<keyword evidence="11" id="KW-1185">Reference proteome</keyword>
<keyword evidence="5 8" id="KW-0472">Membrane</keyword>
<dbReference type="Pfam" id="PF09779">
    <property type="entry name" value="Ima1_N"/>
    <property type="match status" value="1"/>
</dbReference>
<dbReference type="GO" id="GO:0030473">
    <property type="term" value="P:nuclear migration along microtubule"/>
    <property type="evidence" value="ECO:0007669"/>
    <property type="project" value="TreeGrafter"/>
</dbReference>
<feature type="transmembrane region" description="Helical" evidence="8">
    <location>
        <begin position="336"/>
        <end position="356"/>
    </location>
</feature>
<dbReference type="InterPro" id="IPR018617">
    <property type="entry name" value="Ima1_N"/>
</dbReference>
<evidence type="ECO:0000256" key="5">
    <source>
        <dbReference type="ARBA" id="ARBA00023136"/>
    </source>
</evidence>
<evidence type="ECO:0000256" key="8">
    <source>
        <dbReference type="SAM" id="Phobius"/>
    </source>
</evidence>
<dbReference type="GO" id="GO:0051015">
    <property type="term" value="F:actin filament binding"/>
    <property type="evidence" value="ECO:0007669"/>
    <property type="project" value="TreeGrafter"/>
</dbReference>
<dbReference type="VEuPathDB" id="VectorBase:SCAU000917"/>
<feature type="compositionally biased region" description="Polar residues" evidence="7">
    <location>
        <begin position="733"/>
        <end position="746"/>
    </location>
</feature>
<reference evidence="10" key="1">
    <citation type="submission" date="2020-05" db="UniProtKB">
        <authorList>
            <consortium name="EnsemblMetazoa"/>
        </authorList>
    </citation>
    <scope>IDENTIFICATION</scope>
    <source>
        <strain evidence="10">USDA</strain>
    </source>
</reference>
<dbReference type="AlphaFoldDB" id="A0A1I8NPK3"/>
<comment type="subcellular location">
    <subcellularLocation>
        <location evidence="1">Nucleus inner membrane</location>
        <topology evidence="1">Multi-pass membrane protein</topology>
    </subcellularLocation>
</comment>
<evidence type="ECO:0000256" key="1">
    <source>
        <dbReference type="ARBA" id="ARBA00004473"/>
    </source>
</evidence>
<accession>A0A1I8NPK3</accession>
<dbReference type="GO" id="GO:0005637">
    <property type="term" value="C:nuclear inner membrane"/>
    <property type="evidence" value="ECO:0007669"/>
    <property type="project" value="UniProtKB-SubCell"/>
</dbReference>
<feature type="compositionally biased region" description="Polar residues" evidence="7">
    <location>
        <begin position="441"/>
        <end position="453"/>
    </location>
</feature>
<keyword evidence="6" id="KW-0539">Nucleus</keyword>
<feature type="transmembrane region" description="Helical" evidence="8">
    <location>
        <begin position="362"/>
        <end position="378"/>
    </location>
</feature>
<protein>
    <recommendedName>
        <fullName evidence="9">Ima1 N-terminal domain-containing protein</fullName>
    </recommendedName>
</protein>
<dbReference type="Proteomes" id="UP000095300">
    <property type="component" value="Unassembled WGS sequence"/>
</dbReference>
<evidence type="ECO:0000313" key="10">
    <source>
        <dbReference type="EnsemblMetazoa" id="SCAU000917-PA"/>
    </source>
</evidence>
<keyword evidence="3 8" id="KW-0812">Transmembrane</keyword>
<feature type="transmembrane region" description="Helical" evidence="8">
    <location>
        <begin position="304"/>
        <end position="324"/>
    </location>
</feature>
<evidence type="ECO:0000256" key="4">
    <source>
        <dbReference type="ARBA" id="ARBA00022989"/>
    </source>
</evidence>
<feature type="transmembrane region" description="Helical" evidence="8">
    <location>
        <begin position="6"/>
        <end position="28"/>
    </location>
</feature>
<feature type="region of interest" description="Disordered" evidence="7">
    <location>
        <begin position="727"/>
        <end position="746"/>
    </location>
</feature>
<dbReference type="GO" id="GO:0005521">
    <property type="term" value="F:lamin binding"/>
    <property type="evidence" value="ECO:0007669"/>
    <property type="project" value="TreeGrafter"/>
</dbReference>
<evidence type="ECO:0000256" key="3">
    <source>
        <dbReference type="ARBA" id="ARBA00022692"/>
    </source>
</evidence>
<comment type="similarity">
    <text evidence="2">Belongs to the TMEM201 family.</text>
</comment>